<feature type="repeat" description="TPR" evidence="1">
    <location>
        <begin position="242"/>
        <end position="275"/>
    </location>
</feature>
<dbReference type="Pfam" id="PF22478">
    <property type="entry name" value="DUF6982"/>
    <property type="match status" value="1"/>
</dbReference>
<protein>
    <recommendedName>
        <fullName evidence="4">Tetratricopeptide repeat protein</fullName>
    </recommendedName>
</protein>
<dbReference type="SUPFAM" id="SSF48452">
    <property type="entry name" value="TPR-like"/>
    <property type="match status" value="1"/>
</dbReference>
<dbReference type="Proteomes" id="UP000265882">
    <property type="component" value="Unassembled WGS sequence"/>
</dbReference>
<evidence type="ECO:0000256" key="1">
    <source>
        <dbReference type="PROSITE-ProRule" id="PRU00339"/>
    </source>
</evidence>
<dbReference type="EMBL" id="QZKU01000060">
    <property type="protein sequence ID" value="RJP22229.1"/>
    <property type="molecule type" value="Genomic_DNA"/>
</dbReference>
<reference evidence="2 3" key="1">
    <citation type="journal article" date="2017" name="ISME J.">
        <title>Energy and carbon metabolisms in a deep terrestrial subsurface fluid microbial community.</title>
        <authorList>
            <person name="Momper L."/>
            <person name="Jungbluth S.P."/>
            <person name="Lee M.D."/>
            <person name="Amend J.P."/>
        </authorList>
    </citation>
    <scope>NUCLEOTIDE SEQUENCE [LARGE SCALE GENOMIC DNA]</scope>
    <source>
        <strain evidence="2">SURF_5</strain>
    </source>
</reference>
<evidence type="ECO:0008006" key="4">
    <source>
        <dbReference type="Google" id="ProtNLM"/>
    </source>
</evidence>
<dbReference type="PROSITE" id="PS50005">
    <property type="entry name" value="TPR"/>
    <property type="match status" value="1"/>
</dbReference>
<evidence type="ECO:0000313" key="2">
    <source>
        <dbReference type="EMBL" id="RJP22229.1"/>
    </source>
</evidence>
<proteinExistence type="predicted"/>
<evidence type="ECO:0000313" key="3">
    <source>
        <dbReference type="Proteomes" id="UP000265882"/>
    </source>
</evidence>
<dbReference type="CDD" id="cd19756">
    <property type="entry name" value="Bbox2"/>
    <property type="match status" value="1"/>
</dbReference>
<dbReference type="AlphaFoldDB" id="A0A3A4NTU7"/>
<dbReference type="InterPro" id="IPR019734">
    <property type="entry name" value="TPR_rpt"/>
</dbReference>
<accession>A0A3A4NTU7</accession>
<dbReference type="Gene3D" id="1.25.40.10">
    <property type="entry name" value="Tetratricopeptide repeat domain"/>
    <property type="match status" value="1"/>
</dbReference>
<dbReference type="InterPro" id="IPR011990">
    <property type="entry name" value="TPR-like_helical_dom_sf"/>
</dbReference>
<name>A0A3A4NTU7_ABYX5</name>
<keyword evidence="1" id="KW-0802">TPR repeat</keyword>
<comment type="caution">
    <text evidence="2">The sequence shown here is derived from an EMBL/GenBank/DDBJ whole genome shotgun (WGS) entry which is preliminary data.</text>
</comment>
<sequence>MKCPVHSEKDVVGYCMDCGVFGCEICLTDTGKGERICGKCGKVRHAADRGDEKKGFLSKLLGEKKKTPVPATPAGRSSVARRAGTSRKLVVYFKNKRILKGTTYKLDIQSPGFFLIPTEPTEQQERIFVHFSDLKAIHSVRDFEGKSDPHADEPETPADGNAVKAAFADGEIVEGRTIHHFDPACQRFFIVPNDSKGNILSILVERSALKGLEIGDYKHGSFAEEEEALGLLEPEKKGRAPLSQNESMGDLYFSMKNYDAALTEYEKVRKDFPDDRRLALKISICNFNRGVNFIKSRKYLEAKAEFEKIGEDDPIYEKARKKTKKIEKILREAQRMGP</sequence>
<dbReference type="InterPro" id="IPR054251">
    <property type="entry name" value="DUF6982"/>
</dbReference>
<organism evidence="2 3">
    <name type="scientific">Abyssobacteria bacterium (strain SURF_5)</name>
    <dbReference type="NCBI Taxonomy" id="2093360"/>
    <lineage>
        <taxon>Bacteria</taxon>
        <taxon>Pseudomonadati</taxon>
        <taxon>Candidatus Hydrogenedentota</taxon>
        <taxon>Candidatus Abyssobacteria</taxon>
    </lineage>
</organism>
<gene>
    <name evidence="2" type="ORF">C4520_08500</name>
</gene>